<dbReference type="PRINTS" id="PR00081">
    <property type="entry name" value="GDHRDH"/>
</dbReference>
<accession>A0A853CWA7</accession>
<dbReference type="InterPro" id="IPR036291">
    <property type="entry name" value="NAD(P)-bd_dom_sf"/>
</dbReference>
<gene>
    <name evidence="3" type="ORF">HNR13_003693</name>
</gene>
<evidence type="ECO:0000256" key="2">
    <source>
        <dbReference type="ARBA" id="ARBA00023002"/>
    </source>
</evidence>
<evidence type="ECO:0000313" key="4">
    <source>
        <dbReference type="Proteomes" id="UP000578352"/>
    </source>
</evidence>
<reference evidence="3 4" key="1">
    <citation type="submission" date="2020-07" db="EMBL/GenBank/DDBJ databases">
        <title>Sequencing the genomes of 1000 actinobacteria strains.</title>
        <authorList>
            <person name="Klenk H.-P."/>
        </authorList>
    </citation>
    <scope>NUCLEOTIDE SEQUENCE [LARGE SCALE GENOMIC DNA]</scope>
    <source>
        <strain evidence="3 4">DSM 15165</strain>
    </source>
</reference>
<proteinExistence type="inferred from homology"/>
<keyword evidence="2 3" id="KW-0560">Oxidoreductase</keyword>
<dbReference type="AlphaFoldDB" id="A0A853CWA7"/>
<dbReference type="Proteomes" id="UP000578352">
    <property type="component" value="Unassembled WGS sequence"/>
</dbReference>
<dbReference type="PANTHER" id="PTHR42760">
    <property type="entry name" value="SHORT-CHAIN DEHYDROGENASES/REDUCTASES FAMILY MEMBER"/>
    <property type="match status" value="1"/>
</dbReference>
<dbReference type="EMBL" id="JACCFL010000001">
    <property type="protein sequence ID" value="NYJ25406.1"/>
    <property type="molecule type" value="Genomic_DNA"/>
</dbReference>
<evidence type="ECO:0000313" key="3">
    <source>
        <dbReference type="EMBL" id="NYJ25406.1"/>
    </source>
</evidence>
<comment type="similarity">
    <text evidence="1">Belongs to the short-chain dehydrogenases/reductases (SDR) family.</text>
</comment>
<evidence type="ECO:0000256" key="1">
    <source>
        <dbReference type="ARBA" id="ARBA00006484"/>
    </source>
</evidence>
<dbReference type="Gene3D" id="3.40.50.720">
    <property type="entry name" value="NAD(P)-binding Rossmann-like Domain"/>
    <property type="match status" value="1"/>
</dbReference>
<dbReference type="RefSeq" id="WP_179608112.1">
    <property type="nucleotide sequence ID" value="NZ_BAABEH010000001.1"/>
</dbReference>
<dbReference type="GO" id="GO:0047044">
    <property type="term" value="F:androstan-3-alpha,17-beta-diol dehydrogenase (NAD+) activity"/>
    <property type="evidence" value="ECO:0007669"/>
    <property type="project" value="UniProtKB-EC"/>
</dbReference>
<dbReference type="EC" id="1.1.1.53" evidence="3"/>
<organism evidence="3 4">
    <name type="scientific">Leifsonia shinshuensis</name>
    <dbReference type="NCBI Taxonomy" id="150026"/>
    <lineage>
        <taxon>Bacteria</taxon>
        <taxon>Bacillati</taxon>
        <taxon>Actinomycetota</taxon>
        <taxon>Actinomycetes</taxon>
        <taxon>Micrococcales</taxon>
        <taxon>Microbacteriaceae</taxon>
        <taxon>Leifsonia</taxon>
    </lineage>
</organism>
<dbReference type="FunFam" id="3.40.50.720:FF:000084">
    <property type="entry name" value="Short-chain dehydrogenase reductase"/>
    <property type="match status" value="1"/>
</dbReference>
<name>A0A853CWA7_9MICO</name>
<dbReference type="SUPFAM" id="SSF51735">
    <property type="entry name" value="NAD(P)-binding Rossmann-fold domains"/>
    <property type="match status" value="1"/>
</dbReference>
<dbReference type="Pfam" id="PF13561">
    <property type="entry name" value="adh_short_C2"/>
    <property type="match status" value="1"/>
</dbReference>
<comment type="caution">
    <text evidence="3">The sequence shown here is derived from an EMBL/GenBank/DDBJ whole genome shotgun (WGS) entry which is preliminary data.</text>
</comment>
<dbReference type="InterPro" id="IPR002347">
    <property type="entry name" value="SDR_fam"/>
</dbReference>
<sequence>MSSAAGWGAGLDGTTVVVTGAARGQGAAEADLLAGLGATVVATDVVDPDGPLAAGIEFRRLDVTDEDAWSALAADLATALAGAPLRGLINNAGVTHRAGIAATERADWDRVLAVNLTGPMLGMRALAPLMGAGSAIVNVGSIAGLTGHYTAAYTASKWGLRGLSRVAATEFGPRGIRVNTIHPGFIETAMTANAPAAMREAQLDLTPLERLGRPSDVAGVAVFLLSDAAAYLTGVDLPVDGGFASSAGAKHLADRIAGGATIPTT</sequence>
<dbReference type="PANTHER" id="PTHR42760:SF133">
    <property type="entry name" value="3-OXOACYL-[ACYL-CARRIER-PROTEIN] REDUCTASE"/>
    <property type="match status" value="1"/>
</dbReference>
<dbReference type="PRINTS" id="PR00080">
    <property type="entry name" value="SDRFAMILY"/>
</dbReference>
<protein>
    <submittedName>
        <fullName evidence="3">3alpha(Or 20beta)-hydroxysteroid dehydrogenase</fullName>
        <ecNumber evidence="3">1.1.1.53</ecNumber>
    </submittedName>
</protein>